<feature type="domain" description="PAS" evidence="11">
    <location>
        <begin position="249"/>
        <end position="290"/>
    </location>
</feature>
<keyword evidence="13" id="KW-0547">Nucleotide-binding</keyword>
<dbReference type="InterPro" id="IPR003594">
    <property type="entry name" value="HATPase_dom"/>
</dbReference>
<dbReference type="EMBL" id="CP121687">
    <property type="protein sequence ID" value="WZL69174.1"/>
    <property type="molecule type" value="Genomic_DNA"/>
</dbReference>
<dbReference type="PANTHER" id="PTHR45453:SF1">
    <property type="entry name" value="PHOSPHATE REGULON SENSOR PROTEIN PHOR"/>
    <property type="match status" value="1"/>
</dbReference>
<keyword evidence="14" id="KW-1185">Reference proteome</keyword>
<reference evidence="13 14" key="1">
    <citation type="submission" date="2023-03" db="EMBL/GenBank/DDBJ databases">
        <title>Novel Species.</title>
        <authorList>
            <person name="Ma S."/>
        </authorList>
    </citation>
    <scope>NUCLEOTIDE SEQUENCE [LARGE SCALE GENOMIC DNA]</scope>
    <source>
        <strain evidence="13 14">LIND6LT2</strain>
    </source>
</reference>
<dbReference type="PROSITE" id="PS50109">
    <property type="entry name" value="HIS_KIN"/>
    <property type="match status" value="1"/>
</dbReference>
<evidence type="ECO:0000259" key="11">
    <source>
        <dbReference type="PROSITE" id="PS50112"/>
    </source>
</evidence>
<evidence type="ECO:0000256" key="2">
    <source>
        <dbReference type="ARBA" id="ARBA00004370"/>
    </source>
</evidence>
<dbReference type="CDD" id="cd00082">
    <property type="entry name" value="HisKA"/>
    <property type="match status" value="1"/>
</dbReference>
<dbReference type="SMART" id="SM00304">
    <property type="entry name" value="HAMP"/>
    <property type="match status" value="1"/>
</dbReference>
<dbReference type="InterPro" id="IPR036890">
    <property type="entry name" value="HATPase_C_sf"/>
</dbReference>
<keyword evidence="7" id="KW-0902">Two-component regulatory system</keyword>
<protein>
    <recommendedName>
        <fullName evidence="3">histidine kinase</fullName>
        <ecNumber evidence="3">2.7.13.3</ecNumber>
    </recommendedName>
</protein>
<feature type="domain" description="Histidine kinase" evidence="10">
    <location>
        <begin position="369"/>
        <end position="585"/>
    </location>
</feature>
<dbReference type="SMART" id="SM00388">
    <property type="entry name" value="HisKA"/>
    <property type="match status" value="1"/>
</dbReference>
<keyword evidence="5" id="KW-0808">Transferase</keyword>
<dbReference type="SUPFAM" id="SSF55874">
    <property type="entry name" value="ATPase domain of HSP90 chaperone/DNA topoisomerase II/histidine kinase"/>
    <property type="match status" value="1"/>
</dbReference>
<dbReference type="InterPro" id="IPR036097">
    <property type="entry name" value="HisK_dim/P_sf"/>
</dbReference>
<name>A0ABZ2Y3I5_9FIRM</name>
<dbReference type="SUPFAM" id="SSF47384">
    <property type="entry name" value="Homodimeric domain of signal transducing histidine kinase"/>
    <property type="match status" value="1"/>
</dbReference>
<dbReference type="PANTHER" id="PTHR45453">
    <property type="entry name" value="PHOSPHATE REGULON SENSOR PROTEIN PHOR"/>
    <property type="match status" value="1"/>
</dbReference>
<feature type="transmembrane region" description="Helical" evidence="9">
    <location>
        <begin position="6"/>
        <end position="29"/>
    </location>
</feature>
<evidence type="ECO:0000256" key="5">
    <source>
        <dbReference type="ARBA" id="ARBA00022679"/>
    </source>
</evidence>
<evidence type="ECO:0000256" key="8">
    <source>
        <dbReference type="ARBA" id="ARBA00023136"/>
    </source>
</evidence>
<dbReference type="InterPro" id="IPR003660">
    <property type="entry name" value="HAMP_dom"/>
</dbReference>
<keyword evidence="4" id="KW-0597">Phosphoprotein</keyword>
<keyword evidence="9" id="KW-0812">Transmembrane</keyword>
<dbReference type="Gene3D" id="3.30.450.20">
    <property type="entry name" value="PAS domain"/>
    <property type="match status" value="1"/>
</dbReference>
<dbReference type="InterPro" id="IPR035965">
    <property type="entry name" value="PAS-like_dom_sf"/>
</dbReference>
<dbReference type="SUPFAM" id="SSF158472">
    <property type="entry name" value="HAMP domain-like"/>
    <property type="match status" value="1"/>
</dbReference>
<evidence type="ECO:0000256" key="1">
    <source>
        <dbReference type="ARBA" id="ARBA00000085"/>
    </source>
</evidence>
<dbReference type="Gene3D" id="6.10.340.10">
    <property type="match status" value="1"/>
</dbReference>
<dbReference type="CDD" id="cd00075">
    <property type="entry name" value="HATPase"/>
    <property type="match status" value="1"/>
</dbReference>
<sequence>MKSIQWRLVFIYLTLVLIVMISSGTFILWQIQHHEYSKINKELSDMADMIKSAIISEDGSIQSGWKDLSWFWDGSFGNKKIYILDAEGNIVIPAIEDGEQEQWNKRVVYEARINKQPSLGSPTLILERGYAREYIDYAYPLVLPNNQVQYIIYIRASAQEIAENIAKITNIIMVASLWALCITMLFGVYFAKTLTGPIKILTVKAKEMAEGYLDHKIEVKSNDEIGQLTGSFNHMAEELSQMILALSSEKNKLETVITHMADGILAFDRKGMLIHANPAAYEMLKISDKEKYFYDIFKSVGIEMRFNDFLKMKPNSIKQHIMMIGDKYINGCFAVYGREKGEAEGVILVLQDVTEQKELEEMRKEFVANVSHELRTPLTTVKSYTETLLEGALEEKELAVSFLQVINHEADRMTSLVQDLLELSRLDNKQVKFNMKLINLVQLVAESVEQHQIHALKKRQRMTFHSSIEKFFVTIDPNRIHQVLSNVLSNAIKYSPEEASIDVNISQEEECTRVSVADTGIGIPQKDLTRIFERFYRVDKARSREMGGTGLGLAIAKEIMEHHKGKIWAQSEPGKGTTIILEFCK</sequence>
<evidence type="ECO:0000259" key="12">
    <source>
        <dbReference type="PROSITE" id="PS50885"/>
    </source>
</evidence>
<dbReference type="SUPFAM" id="SSF55785">
    <property type="entry name" value="PYP-like sensor domain (PAS domain)"/>
    <property type="match status" value="1"/>
</dbReference>
<dbReference type="Pfam" id="PF13188">
    <property type="entry name" value="PAS_8"/>
    <property type="match status" value="1"/>
</dbReference>
<evidence type="ECO:0000259" key="10">
    <source>
        <dbReference type="PROSITE" id="PS50109"/>
    </source>
</evidence>
<dbReference type="Pfam" id="PF00672">
    <property type="entry name" value="HAMP"/>
    <property type="match status" value="1"/>
</dbReference>
<dbReference type="Proteomes" id="UP001486565">
    <property type="component" value="Chromosome"/>
</dbReference>
<gene>
    <name evidence="13" type="ORF">QBE51_10235</name>
</gene>
<dbReference type="InterPro" id="IPR003661">
    <property type="entry name" value="HisK_dim/P_dom"/>
</dbReference>
<proteinExistence type="predicted"/>
<dbReference type="PRINTS" id="PR00344">
    <property type="entry name" value="BCTRLSENSOR"/>
</dbReference>
<dbReference type="InterPro" id="IPR050351">
    <property type="entry name" value="BphY/WalK/GraS-like"/>
</dbReference>
<dbReference type="SMART" id="SM00387">
    <property type="entry name" value="HATPase_c"/>
    <property type="match status" value="1"/>
</dbReference>
<accession>A0ABZ2Y3I5</accession>
<dbReference type="RefSeq" id="WP_341876182.1">
    <property type="nucleotide sequence ID" value="NZ_CP121687.1"/>
</dbReference>
<evidence type="ECO:0000256" key="7">
    <source>
        <dbReference type="ARBA" id="ARBA00023012"/>
    </source>
</evidence>
<comment type="subcellular location">
    <subcellularLocation>
        <location evidence="2">Membrane</location>
    </subcellularLocation>
</comment>
<evidence type="ECO:0000313" key="13">
    <source>
        <dbReference type="EMBL" id="WZL69174.1"/>
    </source>
</evidence>
<comment type="catalytic activity">
    <reaction evidence="1">
        <text>ATP + protein L-histidine = ADP + protein N-phospho-L-histidine.</text>
        <dbReference type="EC" id="2.7.13.3"/>
    </reaction>
</comment>
<dbReference type="PROSITE" id="PS50885">
    <property type="entry name" value="HAMP"/>
    <property type="match status" value="1"/>
</dbReference>
<organism evidence="13 14">
    <name type="scientific">Defluviitalea saccharophila</name>
    <dbReference type="NCBI Taxonomy" id="879970"/>
    <lineage>
        <taxon>Bacteria</taxon>
        <taxon>Bacillati</taxon>
        <taxon>Bacillota</taxon>
        <taxon>Clostridia</taxon>
        <taxon>Lachnospirales</taxon>
        <taxon>Defluviitaleaceae</taxon>
        <taxon>Defluviitalea</taxon>
    </lineage>
</organism>
<evidence type="ECO:0000256" key="6">
    <source>
        <dbReference type="ARBA" id="ARBA00022777"/>
    </source>
</evidence>
<keyword evidence="9" id="KW-1133">Transmembrane helix</keyword>
<dbReference type="Gene3D" id="3.30.565.10">
    <property type="entry name" value="Histidine kinase-like ATPase, C-terminal domain"/>
    <property type="match status" value="1"/>
</dbReference>
<keyword evidence="6" id="KW-0418">Kinase</keyword>
<feature type="domain" description="HAMP" evidence="12">
    <location>
        <begin position="192"/>
        <end position="244"/>
    </location>
</feature>
<keyword evidence="13" id="KW-0067">ATP-binding</keyword>
<dbReference type="CDD" id="cd06225">
    <property type="entry name" value="HAMP"/>
    <property type="match status" value="1"/>
</dbReference>
<dbReference type="InterPro" id="IPR004358">
    <property type="entry name" value="Sig_transdc_His_kin-like_C"/>
</dbReference>
<dbReference type="EC" id="2.7.13.3" evidence="3"/>
<dbReference type="Pfam" id="PF02518">
    <property type="entry name" value="HATPase_c"/>
    <property type="match status" value="1"/>
</dbReference>
<dbReference type="GO" id="GO:0005524">
    <property type="term" value="F:ATP binding"/>
    <property type="evidence" value="ECO:0007669"/>
    <property type="project" value="UniProtKB-KW"/>
</dbReference>
<evidence type="ECO:0000256" key="3">
    <source>
        <dbReference type="ARBA" id="ARBA00012438"/>
    </source>
</evidence>
<dbReference type="InterPro" id="IPR000014">
    <property type="entry name" value="PAS"/>
</dbReference>
<dbReference type="Gene3D" id="1.10.287.130">
    <property type="match status" value="1"/>
</dbReference>
<evidence type="ECO:0000256" key="4">
    <source>
        <dbReference type="ARBA" id="ARBA00022553"/>
    </source>
</evidence>
<evidence type="ECO:0000313" key="14">
    <source>
        <dbReference type="Proteomes" id="UP001486565"/>
    </source>
</evidence>
<evidence type="ECO:0000256" key="9">
    <source>
        <dbReference type="SAM" id="Phobius"/>
    </source>
</evidence>
<keyword evidence="8 9" id="KW-0472">Membrane</keyword>
<dbReference type="InterPro" id="IPR005467">
    <property type="entry name" value="His_kinase_dom"/>
</dbReference>
<dbReference type="PROSITE" id="PS50112">
    <property type="entry name" value="PAS"/>
    <property type="match status" value="1"/>
</dbReference>
<feature type="transmembrane region" description="Helical" evidence="9">
    <location>
        <begin position="171"/>
        <end position="191"/>
    </location>
</feature>
<dbReference type="Pfam" id="PF00512">
    <property type="entry name" value="HisKA"/>
    <property type="match status" value="1"/>
</dbReference>